<organism evidence="1 2">
    <name type="scientific">Nitratireductor arenosus</name>
    <dbReference type="NCBI Taxonomy" id="2682096"/>
    <lineage>
        <taxon>Bacteria</taxon>
        <taxon>Pseudomonadati</taxon>
        <taxon>Pseudomonadota</taxon>
        <taxon>Alphaproteobacteria</taxon>
        <taxon>Hyphomicrobiales</taxon>
        <taxon>Phyllobacteriaceae</taxon>
        <taxon>Nitratireductor</taxon>
    </lineage>
</organism>
<gene>
    <name evidence="1" type="ORF">GN330_12050</name>
</gene>
<evidence type="ECO:0000313" key="1">
    <source>
        <dbReference type="EMBL" id="MVA97977.1"/>
    </source>
</evidence>
<reference evidence="1 2" key="1">
    <citation type="submission" date="2019-12" db="EMBL/GenBank/DDBJ databases">
        <title>Nitratireductor arenosus sp. nov., Isolated from sea sand, Jeju island, South Korea.</title>
        <authorList>
            <person name="Kim W."/>
        </authorList>
    </citation>
    <scope>NUCLEOTIDE SEQUENCE [LARGE SCALE GENOMIC DNA]</scope>
    <source>
        <strain evidence="1 2">CAU 1489</strain>
    </source>
</reference>
<dbReference type="RefSeq" id="WP_156712966.1">
    <property type="nucleotide sequence ID" value="NZ_WPHG01000003.1"/>
</dbReference>
<dbReference type="Proteomes" id="UP000463224">
    <property type="component" value="Unassembled WGS sequence"/>
</dbReference>
<name>A0A844QFW0_9HYPH</name>
<proteinExistence type="predicted"/>
<sequence>MNEVWRTKISRSLRKEDGMRRVRDLRPILRAAADLPGRYRIYPAEDPRVITSLQKVIRGLNAYHGDKSYPGNERVWGDIWRGDMPEEFFDLAAYHHADPEVADYFFVTFRDHIPVRSLWVVRFFGRTLTVGAIFSTSEHRRGINRLDDVWRLMGFDPDDVRHAGNGTSERLG</sequence>
<dbReference type="EMBL" id="WPHG01000003">
    <property type="protein sequence ID" value="MVA97977.1"/>
    <property type="molecule type" value="Genomic_DNA"/>
</dbReference>
<comment type="caution">
    <text evidence="1">The sequence shown here is derived from an EMBL/GenBank/DDBJ whole genome shotgun (WGS) entry which is preliminary data.</text>
</comment>
<evidence type="ECO:0000313" key="2">
    <source>
        <dbReference type="Proteomes" id="UP000463224"/>
    </source>
</evidence>
<keyword evidence="2" id="KW-1185">Reference proteome</keyword>
<accession>A0A844QFW0</accession>
<dbReference type="AlphaFoldDB" id="A0A844QFW0"/>
<protein>
    <submittedName>
        <fullName evidence="1">Uncharacterized protein</fullName>
    </submittedName>
</protein>